<feature type="compositionally biased region" description="Low complexity" evidence="4">
    <location>
        <begin position="9"/>
        <end position="21"/>
    </location>
</feature>
<dbReference type="STRING" id="42251.A0A2T6ZGA2"/>
<evidence type="ECO:0000313" key="6">
    <source>
        <dbReference type="EMBL" id="PUU74486.1"/>
    </source>
</evidence>
<dbReference type="Gene3D" id="2.40.50.140">
    <property type="entry name" value="Nucleic acid-binding proteins"/>
    <property type="match status" value="1"/>
</dbReference>
<evidence type="ECO:0000256" key="1">
    <source>
        <dbReference type="ARBA" id="ARBA00007340"/>
    </source>
</evidence>
<dbReference type="Pfam" id="PF01176">
    <property type="entry name" value="eIF-1a"/>
    <property type="match status" value="1"/>
</dbReference>
<dbReference type="SMART" id="SM00652">
    <property type="entry name" value="eIF1a"/>
    <property type="match status" value="1"/>
</dbReference>
<dbReference type="InterPro" id="IPR001253">
    <property type="entry name" value="TIF_eIF-1A"/>
</dbReference>
<proteinExistence type="inferred from homology"/>
<dbReference type="AlphaFoldDB" id="A0A2T6ZGA2"/>
<sequence>MPRRRHRPPSTLLTSLDTLTTTPPPAPLPSTQFIARVLENTGKHLYRVESPNGQELLVELPKMYRSVVWVRKNRFVLVDTEGFDGGEGGKVGGEIKVVVRGEKGWMRMGYWPQHFTIGYEGEDEIYEEQEESVIGKMPPGSDDDGESK</sequence>
<comment type="caution">
    <text evidence="6">The sequence shown here is derived from an EMBL/GenBank/DDBJ whole genome shotgun (WGS) entry which is preliminary data.</text>
</comment>
<feature type="domain" description="S1-like" evidence="5">
    <location>
        <begin position="32"/>
        <end position="102"/>
    </location>
</feature>
<feature type="region of interest" description="Disordered" evidence="4">
    <location>
        <begin position="129"/>
        <end position="148"/>
    </location>
</feature>
<evidence type="ECO:0000259" key="5">
    <source>
        <dbReference type="PROSITE" id="PS50832"/>
    </source>
</evidence>
<dbReference type="InterPro" id="IPR039294">
    <property type="entry name" value="EIF1AD"/>
</dbReference>
<keyword evidence="2" id="KW-0694">RNA-binding</keyword>
<keyword evidence="7" id="KW-1185">Reference proteome</keyword>
<accession>A0A2T6ZGA2</accession>
<evidence type="ECO:0000256" key="4">
    <source>
        <dbReference type="SAM" id="MobiDB-lite"/>
    </source>
</evidence>
<dbReference type="PANTHER" id="PTHR21641:SF0">
    <property type="entry name" value="RNA-BINDING PROTEIN EIF1AD-RELATED"/>
    <property type="match status" value="1"/>
</dbReference>
<feature type="region of interest" description="Disordered" evidence="4">
    <location>
        <begin position="1"/>
        <end position="26"/>
    </location>
</feature>
<dbReference type="GO" id="GO:0005634">
    <property type="term" value="C:nucleus"/>
    <property type="evidence" value="ECO:0007669"/>
    <property type="project" value="TreeGrafter"/>
</dbReference>
<gene>
    <name evidence="6" type="ORF">B9Z19DRAFT_1133251</name>
</gene>
<reference evidence="6 7" key="1">
    <citation type="submission" date="2017-04" db="EMBL/GenBank/DDBJ databases">
        <title>Draft genome sequence of Tuber borchii Vittad., a whitish edible truffle.</title>
        <authorList>
            <consortium name="DOE Joint Genome Institute"/>
            <person name="Murat C."/>
            <person name="Kuo A."/>
            <person name="Barry K.W."/>
            <person name="Clum A."/>
            <person name="Dockter R.B."/>
            <person name="Fauchery L."/>
            <person name="Iotti M."/>
            <person name="Kohler A."/>
            <person name="Labutti K."/>
            <person name="Lindquist E.A."/>
            <person name="Lipzen A."/>
            <person name="Ohm R.A."/>
            <person name="Wang M."/>
            <person name="Grigoriev I.V."/>
            <person name="Zambonelli A."/>
            <person name="Martin F.M."/>
        </authorList>
    </citation>
    <scope>NUCLEOTIDE SEQUENCE [LARGE SCALE GENOMIC DNA]</scope>
    <source>
        <strain evidence="6 7">Tbo3840</strain>
    </source>
</reference>
<dbReference type="SUPFAM" id="SSF50249">
    <property type="entry name" value="Nucleic acid-binding proteins"/>
    <property type="match status" value="1"/>
</dbReference>
<dbReference type="GO" id="GO:0003723">
    <property type="term" value="F:RNA binding"/>
    <property type="evidence" value="ECO:0007669"/>
    <property type="project" value="UniProtKB-KW"/>
</dbReference>
<dbReference type="InterPro" id="IPR006196">
    <property type="entry name" value="RNA-binding_domain_S1_IF1"/>
</dbReference>
<evidence type="ECO:0000256" key="3">
    <source>
        <dbReference type="PROSITE-ProRule" id="PRU00181"/>
    </source>
</evidence>
<dbReference type="Proteomes" id="UP000244722">
    <property type="component" value="Unassembled WGS sequence"/>
</dbReference>
<dbReference type="OrthoDB" id="1738325at2759"/>
<evidence type="ECO:0000313" key="7">
    <source>
        <dbReference type="Proteomes" id="UP000244722"/>
    </source>
</evidence>
<dbReference type="EMBL" id="NESQ01000297">
    <property type="protein sequence ID" value="PUU74486.1"/>
    <property type="molecule type" value="Genomic_DNA"/>
</dbReference>
<protein>
    <recommendedName>
        <fullName evidence="5">S1-like domain-containing protein</fullName>
    </recommendedName>
</protein>
<dbReference type="PANTHER" id="PTHR21641">
    <property type="entry name" value="TRANSLATION INITIATION FACTOR-RELATED"/>
    <property type="match status" value="1"/>
</dbReference>
<organism evidence="6 7">
    <name type="scientific">Tuber borchii</name>
    <name type="common">White truffle</name>
    <dbReference type="NCBI Taxonomy" id="42251"/>
    <lineage>
        <taxon>Eukaryota</taxon>
        <taxon>Fungi</taxon>
        <taxon>Dikarya</taxon>
        <taxon>Ascomycota</taxon>
        <taxon>Pezizomycotina</taxon>
        <taxon>Pezizomycetes</taxon>
        <taxon>Pezizales</taxon>
        <taxon>Tuberaceae</taxon>
        <taxon>Tuber</taxon>
    </lineage>
</organism>
<dbReference type="GO" id="GO:0003743">
    <property type="term" value="F:translation initiation factor activity"/>
    <property type="evidence" value="ECO:0007669"/>
    <property type="project" value="UniProtKB-UniRule"/>
</dbReference>
<comment type="similarity">
    <text evidence="1">Belongs to the EIF1AD family.</text>
</comment>
<name>A0A2T6ZGA2_TUBBO</name>
<keyword evidence="3" id="KW-0396">Initiation factor</keyword>
<evidence type="ECO:0000256" key="2">
    <source>
        <dbReference type="ARBA" id="ARBA00022884"/>
    </source>
</evidence>
<dbReference type="PROSITE" id="PS50832">
    <property type="entry name" value="S1_IF1_TYPE"/>
    <property type="match status" value="1"/>
</dbReference>
<keyword evidence="3" id="KW-0648">Protein biosynthesis</keyword>
<dbReference type="InterPro" id="IPR012340">
    <property type="entry name" value="NA-bd_OB-fold"/>
</dbReference>